<protein>
    <recommendedName>
        <fullName evidence="1 8">Tyrosine--tRNA ligase</fullName>
        <ecNumber evidence="1 8">6.1.1.1</ecNumber>
    </recommendedName>
</protein>
<dbReference type="CDD" id="cd00805">
    <property type="entry name" value="TyrRS_core"/>
    <property type="match status" value="1"/>
</dbReference>
<dbReference type="GO" id="GO:0004831">
    <property type="term" value="F:tyrosine-tRNA ligase activity"/>
    <property type="evidence" value="ECO:0007669"/>
    <property type="project" value="UniProtKB-UniRule"/>
</dbReference>
<keyword evidence="3 9" id="KW-0547">Nucleotide-binding</keyword>
<dbReference type="GO" id="GO:0003723">
    <property type="term" value="F:RNA binding"/>
    <property type="evidence" value="ECO:0007669"/>
    <property type="project" value="InterPro"/>
</dbReference>
<dbReference type="Gene3D" id="3.40.50.620">
    <property type="entry name" value="HUPs"/>
    <property type="match status" value="1"/>
</dbReference>
<evidence type="ECO:0000256" key="7">
    <source>
        <dbReference type="ARBA" id="ARBA00048248"/>
    </source>
</evidence>
<dbReference type="PANTHER" id="PTHR11766:SF1">
    <property type="entry name" value="TYROSINE--TRNA LIGASE"/>
    <property type="match status" value="1"/>
</dbReference>
<evidence type="ECO:0000256" key="1">
    <source>
        <dbReference type="ARBA" id="ARBA00013160"/>
    </source>
</evidence>
<comment type="caution">
    <text evidence="10">The sequence shown here is derived from an EMBL/GenBank/DDBJ whole genome shotgun (WGS) entry which is preliminary data.</text>
</comment>
<dbReference type="Gene3D" id="3.10.290.10">
    <property type="entry name" value="RNA-binding S4 domain"/>
    <property type="match status" value="1"/>
</dbReference>
<keyword evidence="4 9" id="KW-0067">ATP-binding</keyword>
<organism evidence="10 11">
    <name type="scientific">Candidatus Nomurabacteria bacterium GW2011_GWA1_35_8</name>
    <dbReference type="NCBI Taxonomy" id="1618727"/>
    <lineage>
        <taxon>Bacteria</taxon>
        <taxon>Candidatus Nomuraibacteriota</taxon>
    </lineage>
</organism>
<gene>
    <name evidence="10" type="ORF">UR88_C0002G0016</name>
</gene>
<dbReference type="NCBIfam" id="TIGR00234">
    <property type="entry name" value="tyrS"/>
    <property type="match status" value="1"/>
</dbReference>
<dbReference type="AlphaFoldDB" id="A0A0G0CY41"/>
<dbReference type="InterPro" id="IPR024088">
    <property type="entry name" value="Tyr-tRNA-ligase_bac-type"/>
</dbReference>
<evidence type="ECO:0000256" key="5">
    <source>
        <dbReference type="ARBA" id="ARBA00022917"/>
    </source>
</evidence>
<evidence type="ECO:0000256" key="6">
    <source>
        <dbReference type="ARBA" id="ARBA00023146"/>
    </source>
</evidence>
<keyword evidence="5 9" id="KW-0648">Protein biosynthesis</keyword>
<dbReference type="Proteomes" id="UP000186383">
    <property type="component" value="Unassembled WGS sequence"/>
</dbReference>
<evidence type="ECO:0000313" key="10">
    <source>
        <dbReference type="EMBL" id="KKP85983.1"/>
    </source>
</evidence>
<evidence type="ECO:0000313" key="11">
    <source>
        <dbReference type="Proteomes" id="UP000186383"/>
    </source>
</evidence>
<dbReference type="Gene3D" id="1.10.240.10">
    <property type="entry name" value="Tyrosyl-Transfer RNA Synthetase"/>
    <property type="match status" value="1"/>
</dbReference>
<evidence type="ECO:0000256" key="3">
    <source>
        <dbReference type="ARBA" id="ARBA00022741"/>
    </source>
</evidence>
<keyword evidence="6 9" id="KW-0030">Aminoacyl-tRNA synthetase</keyword>
<dbReference type="EMBL" id="LBQW01000002">
    <property type="protein sequence ID" value="KKP85983.1"/>
    <property type="molecule type" value="Genomic_DNA"/>
</dbReference>
<evidence type="ECO:0000256" key="9">
    <source>
        <dbReference type="RuleBase" id="RU363036"/>
    </source>
</evidence>
<dbReference type="PATRIC" id="fig|1618727.3.peg.66"/>
<accession>A0A0G0CY41</accession>
<dbReference type="InterPro" id="IPR002305">
    <property type="entry name" value="aa-tRNA-synth_Ic"/>
</dbReference>
<keyword evidence="2 9" id="KW-0436">Ligase</keyword>
<dbReference type="EC" id="6.1.1.1" evidence="1 8"/>
<dbReference type="Pfam" id="PF00579">
    <property type="entry name" value="tRNA-synt_1b"/>
    <property type="match status" value="1"/>
</dbReference>
<dbReference type="GO" id="GO:0005829">
    <property type="term" value="C:cytosol"/>
    <property type="evidence" value="ECO:0007669"/>
    <property type="project" value="TreeGrafter"/>
</dbReference>
<reference evidence="10 11" key="1">
    <citation type="journal article" date="2015" name="Nature">
        <title>rRNA introns, odd ribosomes, and small enigmatic genomes across a large radiation of phyla.</title>
        <authorList>
            <person name="Brown C.T."/>
            <person name="Hug L.A."/>
            <person name="Thomas B.C."/>
            <person name="Sharon I."/>
            <person name="Castelle C.J."/>
            <person name="Singh A."/>
            <person name="Wilkins M.J."/>
            <person name="Williams K.H."/>
            <person name="Banfield J.F."/>
        </authorList>
    </citation>
    <scope>NUCLEOTIDE SEQUENCE [LARGE SCALE GENOMIC DNA]</scope>
</reference>
<name>A0A0G0CY41_9BACT</name>
<proteinExistence type="inferred from homology"/>
<dbReference type="GO" id="GO:0005524">
    <property type="term" value="F:ATP binding"/>
    <property type="evidence" value="ECO:0007669"/>
    <property type="project" value="UniProtKB-KW"/>
</dbReference>
<dbReference type="InterPro" id="IPR036986">
    <property type="entry name" value="S4_RNA-bd_sf"/>
</dbReference>
<comment type="catalytic activity">
    <reaction evidence="7">
        <text>tRNA(Tyr) + L-tyrosine + ATP = L-tyrosyl-tRNA(Tyr) + AMP + diphosphate + H(+)</text>
        <dbReference type="Rhea" id="RHEA:10220"/>
        <dbReference type="Rhea" id="RHEA-COMP:9706"/>
        <dbReference type="Rhea" id="RHEA-COMP:9707"/>
        <dbReference type="ChEBI" id="CHEBI:15378"/>
        <dbReference type="ChEBI" id="CHEBI:30616"/>
        <dbReference type="ChEBI" id="CHEBI:33019"/>
        <dbReference type="ChEBI" id="CHEBI:58315"/>
        <dbReference type="ChEBI" id="CHEBI:78442"/>
        <dbReference type="ChEBI" id="CHEBI:78536"/>
        <dbReference type="ChEBI" id="CHEBI:456215"/>
        <dbReference type="EC" id="6.1.1.1"/>
    </reaction>
</comment>
<dbReference type="PRINTS" id="PR01040">
    <property type="entry name" value="TRNASYNTHTYR"/>
</dbReference>
<sequence length="396" mass="45113">MKVITDEKKIDELLNRGVEEVFVRDNLKKKLLSGKVLRVKLGFDPTGSKIHMGRAIVLRKLKAFQDLGHTIVFITGDFTAQVGDPSDKLEKRPMLTKEAIKNNLKTYKEQVGKIIDLSKAEFYYNSKWLSKLGFQEISELAESFSIQQISARRNFKDRFGKGEEISLREFLYPLMQGYDSVKIKADVEIGGFDQLFNLKAGRIIQKHYGLPEQDILTTVMLEGTDGRKMSTSWNNVITIVDEPNDMFGKVMALKDDLIIKYFKFCTDLPLSEILEIENKLKQESVNPKDIKMNLAKQIVAIYHGEDKAQKAEESFINTFQKGEIPEKIEEIKGSGSLGAVLVLKKIVASMSEWRRLVDEGAVKKLSEKGEDKITDFKIFATPGVYKIGKRRFIKIK</sequence>
<dbReference type="SUPFAM" id="SSF52374">
    <property type="entry name" value="Nucleotidylyl transferase"/>
    <property type="match status" value="1"/>
</dbReference>
<dbReference type="PANTHER" id="PTHR11766">
    <property type="entry name" value="TYROSYL-TRNA SYNTHETASE"/>
    <property type="match status" value="1"/>
</dbReference>
<evidence type="ECO:0000256" key="2">
    <source>
        <dbReference type="ARBA" id="ARBA00022598"/>
    </source>
</evidence>
<evidence type="ECO:0000256" key="4">
    <source>
        <dbReference type="ARBA" id="ARBA00022840"/>
    </source>
</evidence>
<comment type="similarity">
    <text evidence="9">Belongs to the class-I aminoacyl-tRNA synthetase family.</text>
</comment>
<dbReference type="InterPro" id="IPR002307">
    <property type="entry name" value="Tyr-tRNA-ligase"/>
</dbReference>
<dbReference type="InterPro" id="IPR014729">
    <property type="entry name" value="Rossmann-like_a/b/a_fold"/>
</dbReference>
<dbReference type="GO" id="GO:0006437">
    <property type="term" value="P:tyrosyl-tRNA aminoacylation"/>
    <property type="evidence" value="ECO:0007669"/>
    <property type="project" value="UniProtKB-UniRule"/>
</dbReference>
<evidence type="ECO:0000256" key="8">
    <source>
        <dbReference type="NCBIfam" id="TIGR00234"/>
    </source>
</evidence>